<dbReference type="GO" id="GO:0004314">
    <property type="term" value="F:[acyl-carrier-protein] S-malonyltransferase activity"/>
    <property type="evidence" value="ECO:0007669"/>
    <property type="project" value="UniProtKB-EC"/>
</dbReference>
<evidence type="ECO:0000256" key="4">
    <source>
        <dbReference type="PIRNR" id="PIRNR000446"/>
    </source>
</evidence>
<dbReference type="EC" id="2.3.1.39" evidence="4"/>
<evidence type="ECO:0000313" key="8">
    <source>
        <dbReference type="Proteomes" id="UP000430508"/>
    </source>
</evidence>
<dbReference type="InterPro" id="IPR016035">
    <property type="entry name" value="Acyl_Trfase/lysoPLipase"/>
</dbReference>
<keyword evidence="1 4" id="KW-0808">Transferase</keyword>
<evidence type="ECO:0000313" key="7">
    <source>
        <dbReference type="EMBL" id="QHA01579.1"/>
    </source>
</evidence>
<dbReference type="InterPro" id="IPR016036">
    <property type="entry name" value="Malonyl_transacylase_ACP-bd"/>
</dbReference>
<dbReference type="PANTHER" id="PTHR42681:SF1">
    <property type="entry name" value="MALONYL-COA-ACYL CARRIER PROTEIN TRANSACYLASE, MITOCHONDRIAL"/>
    <property type="match status" value="1"/>
</dbReference>
<organism evidence="7 8">
    <name type="scientific">Dehalobacter restrictus</name>
    <dbReference type="NCBI Taxonomy" id="55583"/>
    <lineage>
        <taxon>Bacteria</taxon>
        <taxon>Bacillati</taxon>
        <taxon>Bacillota</taxon>
        <taxon>Clostridia</taxon>
        <taxon>Eubacteriales</taxon>
        <taxon>Desulfitobacteriaceae</taxon>
        <taxon>Dehalobacter</taxon>
    </lineage>
</organism>
<dbReference type="RefSeq" id="WP_025206191.1">
    <property type="nucleotide sequence ID" value="NZ_CP046996.1"/>
</dbReference>
<feature type="active site" evidence="5">
    <location>
        <position position="92"/>
    </location>
</feature>
<accession>A0A857DMF9</accession>
<dbReference type="EMBL" id="CP046996">
    <property type="protein sequence ID" value="QHA01579.1"/>
    <property type="molecule type" value="Genomic_DNA"/>
</dbReference>
<dbReference type="InterPro" id="IPR004410">
    <property type="entry name" value="Malonyl_CoA-ACP_transAc_FabD"/>
</dbReference>
<gene>
    <name evidence="7" type="primary">fabD</name>
    <name evidence="7" type="ORF">GQ588_13485</name>
</gene>
<dbReference type="SMART" id="SM00827">
    <property type="entry name" value="PKS_AT"/>
    <property type="match status" value="1"/>
</dbReference>
<dbReference type="Pfam" id="PF00698">
    <property type="entry name" value="Acyl_transf_1"/>
    <property type="match status" value="1"/>
</dbReference>
<sequence>MDRKTAFIFAGQGSQYVGMGKELYQHNDVSWAVFDLADQELGYSLSGLCFNGPKEELDKTEHTQPAILTVSVAAARALMDQGINPDLTAGFSLGEYSALVLSGVLPFEAAVKLVRNRGRYMQEAVSQGVGGMAAVLGLETSGVEQACLGAESLGVVRIANYNCPGQVVISGENKALEAASARAIELGAKRVIPLEVSGPFHTGLLEPAARKLADELAGIEFSDPRIPVISNVTADYMADKSAVKELLPQQVMRSVLWEMSFRRMLADGVDTFVELGPGSVLKGFARKIDKNVKVLNVEDPTSLEAVVKYFND</sequence>
<evidence type="ECO:0000256" key="5">
    <source>
        <dbReference type="PIRSR" id="PIRSR000446-1"/>
    </source>
</evidence>
<dbReference type="Gene3D" id="3.40.366.10">
    <property type="entry name" value="Malonyl-Coenzyme A Acyl Carrier Protein, domain 2"/>
    <property type="match status" value="1"/>
</dbReference>
<comment type="similarity">
    <text evidence="4">Belongs to the fabD family.</text>
</comment>
<dbReference type="InterPro" id="IPR001227">
    <property type="entry name" value="Ac_transferase_dom_sf"/>
</dbReference>
<dbReference type="Proteomes" id="UP000430508">
    <property type="component" value="Chromosome"/>
</dbReference>
<dbReference type="PANTHER" id="PTHR42681">
    <property type="entry name" value="MALONYL-COA-ACYL CARRIER PROTEIN TRANSACYLASE, MITOCHONDRIAL"/>
    <property type="match status" value="1"/>
</dbReference>
<dbReference type="SUPFAM" id="SSF55048">
    <property type="entry name" value="Probable ACP-binding domain of malonyl-CoA ACP transacylase"/>
    <property type="match status" value="1"/>
</dbReference>
<keyword evidence="2 4" id="KW-0012">Acyltransferase</keyword>
<dbReference type="Gene3D" id="3.30.70.250">
    <property type="entry name" value="Malonyl-CoA ACP transacylase, ACP-binding"/>
    <property type="match status" value="1"/>
</dbReference>
<evidence type="ECO:0000256" key="3">
    <source>
        <dbReference type="ARBA" id="ARBA00048462"/>
    </source>
</evidence>
<dbReference type="InterPro" id="IPR050858">
    <property type="entry name" value="Mal-CoA-ACP_Trans/PKS_FabD"/>
</dbReference>
<dbReference type="GO" id="GO:0006633">
    <property type="term" value="P:fatty acid biosynthetic process"/>
    <property type="evidence" value="ECO:0007669"/>
    <property type="project" value="TreeGrafter"/>
</dbReference>
<feature type="domain" description="Malonyl-CoA:ACP transacylase (MAT)" evidence="6">
    <location>
        <begin position="8"/>
        <end position="309"/>
    </location>
</feature>
<dbReference type="NCBIfam" id="TIGR00128">
    <property type="entry name" value="fabD"/>
    <property type="match status" value="1"/>
</dbReference>
<dbReference type="InterPro" id="IPR014043">
    <property type="entry name" value="Acyl_transferase_dom"/>
</dbReference>
<evidence type="ECO:0000256" key="1">
    <source>
        <dbReference type="ARBA" id="ARBA00022679"/>
    </source>
</evidence>
<dbReference type="AlphaFoldDB" id="A0A857DMF9"/>
<dbReference type="FunFam" id="3.30.70.250:FF:000001">
    <property type="entry name" value="Malonyl CoA-acyl carrier protein transacylase"/>
    <property type="match status" value="1"/>
</dbReference>
<dbReference type="PIRSF" id="PIRSF000446">
    <property type="entry name" value="Mct"/>
    <property type="match status" value="1"/>
</dbReference>
<evidence type="ECO:0000259" key="6">
    <source>
        <dbReference type="SMART" id="SM00827"/>
    </source>
</evidence>
<dbReference type="InterPro" id="IPR024925">
    <property type="entry name" value="Malonyl_CoA-ACP_transAc"/>
</dbReference>
<proteinExistence type="inferred from homology"/>
<reference evidence="7 8" key="1">
    <citation type="submission" date="2019-12" db="EMBL/GenBank/DDBJ databases">
        <title>Sequence classification of anaerobic respiratory reductive dehalogenases: First we see many, then we see few.</title>
        <authorList>
            <person name="Molenda O."/>
            <person name="Puentes Jacome L.A."/>
            <person name="Cao X."/>
            <person name="Nesbo C.L."/>
            <person name="Tang S."/>
            <person name="Morson N."/>
            <person name="Patron J."/>
            <person name="Lomheim L."/>
            <person name="Wishart D.S."/>
            <person name="Edwards E.A."/>
        </authorList>
    </citation>
    <scope>NUCLEOTIDE SEQUENCE [LARGE SCALE GENOMIC DNA]</scope>
    <source>
        <strain evidence="7 8">12DCA</strain>
    </source>
</reference>
<protein>
    <recommendedName>
        <fullName evidence="4">Malonyl CoA-acyl carrier protein transacylase</fullName>
        <ecNumber evidence="4">2.3.1.39</ecNumber>
    </recommendedName>
</protein>
<name>A0A857DMF9_9FIRM</name>
<evidence type="ECO:0000256" key="2">
    <source>
        <dbReference type="ARBA" id="ARBA00023315"/>
    </source>
</evidence>
<dbReference type="GO" id="GO:0005829">
    <property type="term" value="C:cytosol"/>
    <property type="evidence" value="ECO:0007669"/>
    <property type="project" value="TreeGrafter"/>
</dbReference>
<feature type="active site" evidence="5">
    <location>
        <position position="201"/>
    </location>
</feature>
<dbReference type="SUPFAM" id="SSF52151">
    <property type="entry name" value="FabD/lysophospholipase-like"/>
    <property type="match status" value="1"/>
</dbReference>
<comment type="catalytic activity">
    <reaction evidence="3 4">
        <text>holo-[ACP] + malonyl-CoA = malonyl-[ACP] + CoA</text>
        <dbReference type="Rhea" id="RHEA:41792"/>
        <dbReference type="Rhea" id="RHEA-COMP:9623"/>
        <dbReference type="Rhea" id="RHEA-COMP:9685"/>
        <dbReference type="ChEBI" id="CHEBI:57287"/>
        <dbReference type="ChEBI" id="CHEBI:57384"/>
        <dbReference type="ChEBI" id="CHEBI:64479"/>
        <dbReference type="ChEBI" id="CHEBI:78449"/>
        <dbReference type="EC" id="2.3.1.39"/>
    </reaction>
</comment>